<sequence length="123" mass="14610">MVLQFAVSGSSFLFQHRPQLLLLVKRSFQYDLNEMSRILQEECRGIIICSTHVQVCIYFLPFLDAEEKKRYGWFWVCRICGKHCHYRYTLPPGYDPKSQMIGSCSLTLDCFQCHINTYIYMYV</sequence>
<name>A0AAV0DDZ5_9ASTE</name>
<accession>A0AAV0DDZ5</accession>
<dbReference type="EMBL" id="CAMAPF010000104">
    <property type="protein sequence ID" value="CAH9099120.1"/>
    <property type="molecule type" value="Genomic_DNA"/>
</dbReference>
<dbReference type="GO" id="GO:0005829">
    <property type="term" value="C:cytosol"/>
    <property type="evidence" value="ECO:0007669"/>
    <property type="project" value="TreeGrafter"/>
</dbReference>
<dbReference type="GO" id="GO:0003729">
    <property type="term" value="F:mRNA binding"/>
    <property type="evidence" value="ECO:0007669"/>
    <property type="project" value="TreeGrafter"/>
</dbReference>
<dbReference type="AlphaFoldDB" id="A0AAV0DDZ5"/>
<dbReference type="PANTHER" id="PTHR12681">
    <property type="entry name" value="ZINC FINGER-CONTAINING PROTEIN P48ZNF"/>
    <property type="match status" value="1"/>
</dbReference>
<dbReference type="PANTHER" id="PTHR12681:SF0">
    <property type="entry name" value="ZINC FINGER CCCH DOMAIN-CONTAINING PROTEIN 15"/>
    <property type="match status" value="1"/>
</dbReference>
<protein>
    <submittedName>
        <fullName evidence="1">Uncharacterized protein</fullName>
    </submittedName>
</protein>
<dbReference type="GO" id="GO:0002181">
    <property type="term" value="P:cytoplasmic translation"/>
    <property type="evidence" value="ECO:0007669"/>
    <property type="project" value="TreeGrafter"/>
</dbReference>
<gene>
    <name evidence="1" type="ORF">CEPIT_LOCUS14780</name>
</gene>
<keyword evidence="2" id="KW-1185">Reference proteome</keyword>
<comment type="caution">
    <text evidence="1">The sequence shown here is derived from an EMBL/GenBank/DDBJ whole genome shotgun (WGS) entry which is preliminary data.</text>
</comment>
<organism evidence="1 2">
    <name type="scientific">Cuscuta epithymum</name>
    <dbReference type="NCBI Taxonomy" id="186058"/>
    <lineage>
        <taxon>Eukaryota</taxon>
        <taxon>Viridiplantae</taxon>
        <taxon>Streptophyta</taxon>
        <taxon>Embryophyta</taxon>
        <taxon>Tracheophyta</taxon>
        <taxon>Spermatophyta</taxon>
        <taxon>Magnoliopsida</taxon>
        <taxon>eudicotyledons</taxon>
        <taxon>Gunneridae</taxon>
        <taxon>Pentapetalae</taxon>
        <taxon>asterids</taxon>
        <taxon>lamiids</taxon>
        <taxon>Solanales</taxon>
        <taxon>Convolvulaceae</taxon>
        <taxon>Cuscuteae</taxon>
        <taxon>Cuscuta</taxon>
        <taxon>Cuscuta subgen. Cuscuta</taxon>
    </lineage>
</organism>
<dbReference type="Proteomes" id="UP001152523">
    <property type="component" value="Unassembled WGS sequence"/>
</dbReference>
<feature type="non-terminal residue" evidence="1">
    <location>
        <position position="123"/>
    </location>
</feature>
<evidence type="ECO:0000313" key="2">
    <source>
        <dbReference type="Proteomes" id="UP001152523"/>
    </source>
</evidence>
<proteinExistence type="predicted"/>
<evidence type="ECO:0000313" key="1">
    <source>
        <dbReference type="EMBL" id="CAH9099120.1"/>
    </source>
</evidence>
<reference evidence="1" key="1">
    <citation type="submission" date="2022-07" db="EMBL/GenBank/DDBJ databases">
        <authorList>
            <person name="Macas J."/>
            <person name="Novak P."/>
            <person name="Neumann P."/>
        </authorList>
    </citation>
    <scope>NUCLEOTIDE SEQUENCE</scope>
</reference>